<dbReference type="GO" id="GO:0005777">
    <property type="term" value="C:peroxisome"/>
    <property type="evidence" value="ECO:0007669"/>
    <property type="project" value="UniProtKB-SubCell"/>
</dbReference>
<dbReference type="SUPFAM" id="SSF52096">
    <property type="entry name" value="ClpP/crotonase"/>
    <property type="match status" value="1"/>
</dbReference>
<dbReference type="Pfam" id="PF02737">
    <property type="entry name" value="3HCDH_N"/>
    <property type="match status" value="1"/>
</dbReference>
<keyword evidence="7" id="KW-0560">Oxidoreductase</keyword>
<dbReference type="FunFam" id="1.10.1040.50:FF:000004">
    <property type="entry name" value="Peroxisomal fatty acid beta-oxidation multifunctional protein"/>
    <property type="match status" value="1"/>
</dbReference>
<comment type="similarity">
    <text evidence="17">Belongs to the enoyl-CoA hydratase/isomerase family.</text>
</comment>
<protein>
    <submittedName>
        <fullName evidence="20">Hydroxyacyl-CoA dehydrogenase/enoyl-CoA hydratase</fullName>
        <ecNumber evidence="20">5.1.2.3</ecNumber>
    </submittedName>
</protein>
<comment type="pathway">
    <text evidence="4">Lipid metabolism; fatty acid beta-oxidation.</text>
</comment>
<dbReference type="Gene3D" id="1.10.1040.50">
    <property type="match status" value="1"/>
</dbReference>
<evidence type="ECO:0000256" key="15">
    <source>
        <dbReference type="ARBA" id="ARBA00023709"/>
    </source>
</evidence>
<comment type="catalytic activity">
    <reaction evidence="1">
        <text>a (3Z)-enoyl-CoA = a 4-saturated (2E)-enoyl-CoA</text>
        <dbReference type="Rhea" id="RHEA:45900"/>
        <dbReference type="ChEBI" id="CHEBI:85097"/>
        <dbReference type="ChEBI" id="CHEBI:85489"/>
        <dbReference type="EC" id="5.3.3.8"/>
    </reaction>
</comment>
<dbReference type="EC" id="5.1.2.3" evidence="20"/>
<dbReference type="GO" id="GO:0008692">
    <property type="term" value="F:3-hydroxybutyryl-CoA epimerase activity"/>
    <property type="evidence" value="ECO:0007669"/>
    <property type="project" value="UniProtKB-EC"/>
</dbReference>
<dbReference type="GO" id="GO:0006635">
    <property type="term" value="P:fatty acid beta-oxidation"/>
    <property type="evidence" value="ECO:0007669"/>
    <property type="project" value="UniProtKB-UniPathway"/>
</dbReference>
<dbReference type="InterPro" id="IPR036291">
    <property type="entry name" value="NAD(P)-bd_dom_sf"/>
</dbReference>
<comment type="catalytic activity">
    <reaction evidence="14">
        <text>(3S)-3-hydroxybutanoyl-CoA = (3R)-3-hydroxybutanoyl-CoA</text>
        <dbReference type="Rhea" id="RHEA:21760"/>
        <dbReference type="ChEBI" id="CHEBI:57315"/>
        <dbReference type="ChEBI" id="CHEBI:57316"/>
        <dbReference type="EC" id="5.1.2.3"/>
    </reaction>
</comment>
<dbReference type="GO" id="GO:0070403">
    <property type="term" value="F:NAD+ binding"/>
    <property type="evidence" value="ECO:0007669"/>
    <property type="project" value="InterPro"/>
</dbReference>
<evidence type="ECO:0000256" key="11">
    <source>
        <dbReference type="ARBA" id="ARBA00023235"/>
    </source>
</evidence>
<feature type="domain" description="3-hydroxyacyl-CoA dehydrogenase NAD binding" evidence="19">
    <location>
        <begin position="309"/>
        <end position="487"/>
    </location>
</feature>
<evidence type="ECO:0000256" key="7">
    <source>
        <dbReference type="ARBA" id="ARBA00023002"/>
    </source>
</evidence>
<dbReference type="InterPro" id="IPR006108">
    <property type="entry name" value="3HC_DH_C"/>
</dbReference>
<dbReference type="CDD" id="cd06558">
    <property type="entry name" value="crotonase-like"/>
    <property type="match status" value="1"/>
</dbReference>
<dbReference type="SUPFAM" id="SSF51735">
    <property type="entry name" value="NAD(P)-binding Rossmann-fold domains"/>
    <property type="match status" value="1"/>
</dbReference>
<dbReference type="PANTHER" id="PTHR23309">
    <property type="entry name" value="3-HYDROXYACYL-COA DEHYROGENASE"/>
    <property type="match status" value="1"/>
</dbReference>
<dbReference type="UniPathway" id="UPA00659"/>
<evidence type="ECO:0000256" key="10">
    <source>
        <dbReference type="ARBA" id="ARBA00023140"/>
    </source>
</evidence>
<keyword evidence="6" id="KW-0276">Fatty acid metabolism</keyword>
<dbReference type="GO" id="GO:0018812">
    <property type="term" value="F:3-hydroxyacyl-CoA dehydratase activity"/>
    <property type="evidence" value="ECO:0007669"/>
    <property type="project" value="RHEA"/>
</dbReference>
<comment type="similarity">
    <text evidence="5">In the N-terminal section; belongs to the enoyl-CoA hydratase/isomerase family.</text>
</comment>
<evidence type="ECO:0000313" key="21">
    <source>
        <dbReference type="Proteomes" id="UP000231279"/>
    </source>
</evidence>
<comment type="catalytic activity">
    <reaction evidence="2">
        <text>a (3E)-enoyl-CoA = a 4-saturated (2E)-enoyl-CoA</text>
        <dbReference type="Rhea" id="RHEA:45228"/>
        <dbReference type="ChEBI" id="CHEBI:58521"/>
        <dbReference type="ChEBI" id="CHEBI:85097"/>
        <dbReference type="EC" id="5.3.3.8"/>
    </reaction>
</comment>
<dbReference type="GO" id="GO:0003857">
    <property type="term" value="F:(3S)-3-hydroxyacyl-CoA dehydrogenase (NAD+) activity"/>
    <property type="evidence" value="ECO:0007669"/>
    <property type="project" value="TreeGrafter"/>
</dbReference>
<keyword evidence="8" id="KW-0520">NAD</keyword>
<proteinExistence type="inferred from homology"/>
<keyword evidence="12" id="KW-0456">Lyase</keyword>
<evidence type="ECO:0000313" key="20">
    <source>
        <dbReference type="EMBL" id="PIN08761.1"/>
    </source>
</evidence>
<comment type="caution">
    <text evidence="20">The sequence shown here is derived from an EMBL/GenBank/DDBJ whole genome shotgun (WGS) entry which is preliminary data.</text>
</comment>
<keyword evidence="10" id="KW-0576">Peroxisome</keyword>
<dbReference type="PANTHER" id="PTHR23309:SF9">
    <property type="entry name" value="PEROXISOMAL FATTY ACID BETA-OXIDATION MULTIFUNCTIONAL PROTEIN MFP2"/>
    <property type="match status" value="1"/>
</dbReference>
<dbReference type="SUPFAM" id="SSF48179">
    <property type="entry name" value="6-phosphogluconate dehydrogenase C-terminal domain-like"/>
    <property type="match status" value="2"/>
</dbReference>
<dbReference type="PROSITE" id="PS00166">
    <property type="entry name" value="ENOYL_COA_HYDRATASE"/>
    <property type="match status" value="1"/>
</dbReference>
<reference evidence="21" key="1">
    <citation type="journal article" date="2018" name="Gigascience">
        <title>Genome assembly of the Pink Ipe (Handroanthus impetiginosus, Bignoniaceae), a highly valued, ecologically keystone Neotropical timber forest tree.</title>
        <authorList>
            <person name="Silva-Junior O.B."/>
            <person name="Grattapaglia D."/>
            <person name="Novaes E."/>
            <person name="Collevatti R.G."/>
        </authorList>
    </citation>
    <scope>NUCLEOTIDE SEQUENCE [LARGE SCALE GENOMIC DNA]</scope>
    <source>
        <strain evidence="21">cv. UFG-1</strain>
    </source>
</reference>
<dbReference type="InterPro" id="IPR018376">
    <property type="entry name" value="Enoyl-CoA_hyd/isom_CS"/>
</dbReference>
<dbReference type="InterPro" id="IPR008927">
    <property type="entry name" value="6-PGluconate_DH-like_C_sf"/>
</dbReference>
<evidence type="ECO:0000259" key="18">
    <source>
        <dbReference type="Pfam" id="PF00725"/>
    </source>
</evidence>
<evidence type="ECO:0000256" key="1">
    <source>
        <dbReference type="ARBA" id="ARBA00000452"/>
    </source>
</evidence>
<dbReference type="Pfam" id="PF00725">
    <property type="entry name" value="3HCDH"/>
    <property type="match status" value="1"/>
</dbReference>
<name>A0A2G9GU00_9LAMI</name>
<dbReference type="Proteomes" id="UP000231279">
    <property type="component" value="Unassembled WGS sequence"/>
</dbReference>
<evidence type="ECO:0000256" key="14">
    <source>
        <dbReference type="ARBA" id="ARBA00023701"/>
    </source>
</evidence>
<evidence type="ECO:0000256" key="4">
    <source>
        <dbReference type="ARBA" id="ARBA00005005"/>
    </source>
</evidence>
<comment type="subcellular location">
    <subcellularLocation>
        <location evidence="3">Peroxisome</location>
    </subcellularLocation>
</comment>
<sequence>MQDKTAVEVGADGVAIVTINNPPLNLLSIDVMLSLKENIEGALSRDDVKAIVITGTKGKFSAGFDVTAFGGRQGKKTKRELGFMSIQFVTDTLEAARKPLVAAVEGPAFGGGLEIALACHARISTSSAQLGLTELQYGILPGLGGTQRLPRLVGLPKALEMILMSKRVDGREAQIISLVDAIAPADKLLGVAHHWALDIFERRIPWVISLYKTDKLESLEEARAILKSARREVQRQNPNVVHPLVCIDVIEKGIVSGPRNALWREAEALEELRQSSTCRSLVHIFFAQRQIFKIPGISKVKLMPRKISKVAVIGGGLMSSEIATMLVLRNYQVVLKHKNKTHLLDEISRIKGNLQNNVKNGKADQLCLEKSVSLLKGVVDYDNFNDVDLVIEAESEDLSLKQEIFANLEKFCPQHCIFSSNSSKFSLKLIGERTKCPNRIARIHFFCLSHVIPLMEIVRTENTLPQVVVDLIDLGRKMRKTPIVVIDRQGYTVNSMFVAYLHAAILLTEGGVDVYQIDQALKSFGMQLGPFRIIDIVGFQAFAENSKILVESLPDRSYKPKLISILQQEGHEGECNGKGFYKYDHCSKASQDPELRKYIEKARNISIATIASKLIKLSDAEIVEMILFPALNEACRIISEGIVIRSSDLDVASVFGMGFPSYRGGIVYWSNSFGSDYVYSKLERWAKEYGDFFTPCDYIVERSTKRISLANEIKRAKSQL</sequence>
<evidence type="ECO:0000256" key="17">
    <source>
        <dbReference type="RuleBase" id="RU003707"/>
    </source>
</evidence>
<dbReference type="Pfam" id="PF00378">
    <property type="entry name" value="ECH_1"/>
    <property type="match status" value="1"/>
</dbReference>
<keyword evidence="11 20" id="KW-0413">Isomerase</keyword>
<keyword evidence="9" id="KW-0443">Lipid metabolism</keyword>
<dbReference type="Gene3D" id="3.40.50.720">
    <property type="entry name" value="NAD(P)-binding Rossmann-like Domain"/>
    <property type="match status" value="1"/>
</dbReference>
<comment type="catalytic activity">
    <reaction evidence="15">
        <text>a (3S)-3-hydroxyacyl-CoA = a (2E)-enoyl-CoA + H2O</text>
        <dbReference type="Rhea" id="RHEA:16105"/>
        <dbReference type="ChEBI" id="CHEBI:15377"/>
        <dbReference type="ChEBI" id="CHEBI:57318"/>
        <dbReference type="ChEBI" id="CHEBI:58856"/>
        <dbReference type="EC" id="4.2.1.17"/>
    </reaction>
</comment>
<evidence type="ECO:0000256" key="13">
    <source>
        <dbReference type="ARBA" id="ARBA00023268"/>
    </source>
</evidence>
<dbReference type="GO" id="GO:0004165">
    <property type="term" value="F:delta(3)-delta(2)-enoyl-CoA isomerase activity"/>
    <property type="evidence" value="ECO:0007669"/>
    <property type="project" value="UniProtKB-EC"/>
</dbReference>
<evidence type="ECO:0000256" key="2">
    <source>
        <dbReference type="ARBA" id="ARBA00000765"/>
    </source>
</evidence>
<evidence type="ECO:0000256" key="5">
    <source>
        <dbReference type="ARBA" id="ARBA00008750"/>
    </source>
</evidence>
<evidence type="ECO:0000256" key="3">
    <source>
        <dbReference type="ARBA" id="ARBA00004275"/>
    </source>
</evidence>
<evidence type="ECO:0000256" key="6">
    <source>
        <dbReference type="ARBA" id="ARBA00022832"/>
    </source>
</evidence>
<gene>
    <name evidence="20" type="ORF">CDL12_18658</name>
</gene>
<evidence type="ECO:0000256" key="16">
    <source>
        <dbReference type="ARBA" id="ARBA00023717"/>
    </source>
</evidence>
<evidence type="ECO:0000256" key="8">
    <source>
        <dbReference type="ARBA" id="ARBA00023027"/>
    </source>
</evidence>
<dbReference type="STRING" id="429701.A0A2G9GU00"/>
<accession>A0A2G9GU00</accession>
<dbReference type="OrthoDB" id="2018133at2759"/>
<dbReference type="InterPro" id="IPR029045">
    <property type="entry name" value="ClpP/crotonase-like_dom_sf"/>
</dbReference>
<evidence type="ECO:0000256" key="12">
    <source>
        <dbReference type="ARBA" id="ARBA00023239"/>
    </source>
</evidence>
<evidence type="ECO:0000256" key="9">
    <source>
        <dbReference type="ARBA" id="ARBA00023098"/>
    </source>
</evidence>
<evidence type="ECO:0000259" key="19">
    <source>
        <dbReference type="Pfam" id="PF02737"/>
    </source>
</evidence>
<dbReference type="AlphaFoldDB" id="A0A2G9GU00"/>
<keyword evidence="21" id="KW-1185">Reference proteome</keyword>
<dbReference type="Gene3D" id="3.90.226.10">
    <property type="entry name" value="2-enoyl-CoA Hydratase, Chain A, domain 1"/>
    <property type="match status" value="1"/>
</dbReference>
<keyword evidence="13" id="KW-0511">Multifunctional enzyme</keyword>
<dbReference type="FunFam" id="3.40.50.720:FF:000009">
    <property type="entry name" value="Fatty oxidation complex, alpha subunit"/>
    <property type="match status" value="1"/>
</dbReference>
<dbReference type="InterPro" id="IPR006176">
    <property type="entry name" value="3-OHacyl-CoA_DH_NAD-bd"/>
</dbReference>
<feature type="domain" description="3-hydroxyacyl-CoA dehydrogenase C-terminal" evidence="18">
    <location>
        <begin position="490"/>
        <end position="583"/>
    </location>
</feature>
<dbReference type="EMBL" id="NKXS01003707">
    <property type="protein sequence ID" value="PIN08761.1"/>
    <property type="molecule type" value="Genomic_DNA"/>
</dbReference>
<organism evidence="20 21">
    <name type="scientific">Handroanthus impetiginosus</name>
    <dbReference type="NCBI Taxonomy" id="429701"/>
    <lineage>
        <taxon>Eukaryota</taxon>
        <taxon>Viridiplantae</taxon>
        <taxon>Streptophyta</taxon>
        <taxon>Embryophyta</taxon>
        <taxon>Tracheophyta</taxon>
        <taxon>Spermatophyta</taxon>
        <taxon>Magnoliopsida</taxon>
        <taxon>eudicotyledons</taxon>
        <taxon>Gunneridae</taxon>
        <taxon>Pentapetalae</taxon>
        <taxon>asterids</taxon>
        <taxon>lamiids</taxon>
        <taxon>Lamiales</taxon>
        <taxon>Bignoniaceae</taxon>
        <taxon>Crescentiina</taxon>
        <taxon>Tabebuia alliance</taxon>
        <taxon>Handroanthus</taxon>
    </lineage>
</organism>
<dbReference type="InterPro" id="IPR001753">
    <property type="entry name" value="Enoyl-CoA_hydra/iso"/>
</dbReference>
<comment type="catalytic activity">
    <reaction evidence="16">
        <text>a 4-saturated-(3S)-3-hydroxyacyl-CoA = a (3E)-enoyl-CoA + H2O</text>
        <dbReference type="Rhea" id="RHEA:20724"/>
        <dbReference type="ChEBI" id="CHEBI:15377"/>
        <dbReference type="ChEBI" id="CHEBI:58521"/>
        <dbReference type="ChEBI" id="CHEBI:137480"/>
        <dbReference type="EC" id="4.2.1.17"/>
    </reaction>
</comment>